<organism evidence="1 2">
    <name type="scientific">Paxillus involutus ATCC 200175</name>
    <dbReference type="NCBI Taxonomy" id="664439"/>
    <lineage>
        <taxon>Eukaryota</taxon>
        <taxon>Fungi</taxon>
        <taxon>Dikarya</taxon>
        <taxon>Basidiomycota</taxon>
        <taxon>Agaricomycotina</taxon>
        <taxon>Agaricomycetes</taxon>
        <taxon>Agaricomycetidae</taxon>
        <taxon>Boletales</taxon>
        <taxon>Paxilineae</taxon>
        <taxon>Paxillaceae</taxon>
        <taxon>Paxillus</taxon>
    </lineage>
</organism>
<dbReference type="EMBL" id="KN821243">
    <property type="protein sequence ID" value="KIJ05100.1"/>
    <property type="molecule type" value="Genomic_DNA"/>
</dbReference>
<gene>
    <name evidence="1" type="ORF">PAXINDRAFT_103906</name>
</gene>
<keyword evidence="2" id="KW-1185">Reference proteome</keyword>
<dbReference type="HOGENOM" id="CLU_1704797_0_0_1"/>
<dbReference type="AlphaFoldDB" id="A0A0C9ST35"/>
<reference evidence="2" key="2">
    <citation type="submission" date="2015-01" db="EMBL/GenBank/DDBJ databases">
        <title>Evolutionary Origins and Diversification of the Mycorrhizal Mutualists.</title>
        <authorList>
            <consortium name="DOE Joint Genome Institute"/>
            <consortium name="Mycorrhizal Genomics Consortium"/>
            <person name="Kohler A."/>
            <person name="Kuo A."/>
            <person name="Nagy L.G."/>
            <person name="Floudas D."/>
            <person name="Copeland A."/>
            <person name="Barry K.W."/>
            <person name="Cichocki N."/>
            <person name="Veneault-Fourrey C."/>
            <person name="LaButti K."/>
            <person name="Lindquist E.A."/>
            <person name="Lipzen A."/>
            <person name="Lundell T."/>
            <person name="Morin E."/>
            <person name="Murat C."/>
            <person name="Riley R."/>
            <person name="Ohm R."/>
            <person name="Sun H."/>
            <person name="Tunlid A."/>
            <person name="Henrissat B."/>
            <person name="Grigoriev I.V."/>
            <person name="Hibbett D.S."/>
            <person name="Martin F."/>
        </authorList>
    </citation>
    <scope>NUCLEOTIDE SEQUENCE [LARGE SCALE GENOMIC DNA]</scope>
    <source>
        <strain evidence="2">ATCC 200175</strain>
    </source>
</reference>
<accession>A0A0C9ST35</accession>
<sequence>MTAWNHEETILSSKDLATCKLVSSRGYIMGFESGIYTHPVNVSASTLTHLSNTPSAIKIVNLYELHDDGRCTGSRDSQGKKARQVVTVVTSEKEFAKDTKAGFFYAGRTNLKGAYKKRRPSGHVFENIRAGMRKFCKILEAQDGTVSRKPLRNE</sequence>
<evidence type="ECO:0000313" key="2">
    <source>
        <dbReference type="Proteomes" id="UP000053647"/>
    </source>
</evidence>
<protein>
    <submittedName>
        <fullName evidence="1">Uncharacterized protein</fullName>
    </submittedName>
</protein>
<reference evidence="1 2" key="1">
    <citation type="submission" date="2014-06" db="EMBL/GenBank/DDBJ databases">
        <authorList>
            <consortium name="DOE Joint Genome Institute"/>
            <person name="Kuo A."/>
            <person name="Kohler A."/>
            <person name="Nagy L.G."/>
            <person name="Floudas D."/>
            <person name="Copeland A."/>
            <person name="Barry K.W."/>
            <person name="Cichocki N."/>
            <person name="Veneault-Fourrey C."/>
            <person name="LaButti K."/>
            <person name="Lindquist E.A."/>
            <person name="Lipzen A."/>
            <person name="Lundell T."/>
            <person name="Morin E."/>
            <person name="Murat C."/>
            <person name="Sun H."/>
            <person name="Tunlid A."/>
            <person name="Henrissat B."/>
            <person name="Grigoriev I.V."/>
            <person name="Hibbett D.S."/>
            <person name="Martin F."/>
            <person name="Nordberg H.P."/>
            <person name="Cantor M.N."/>
            <person name="Hua S.X."/>
        </authorList>
    </citation>
    <scope>NUCLEOTIDE SEQUENCE [LARGE SCALE GENOMIC DNA]</scope>
    <source>
        <strain evidence="1 2">ATCC 200175</strain>
    </source>
</reference>
<name>A0A0C9ST35_PAXIN</name>
<proteinExistence type="predicted"/>
<evidence type="ECO:0000313" key="1">
    <source>
        <dbReference type="EMBL" id="KIJ05100.1"/>
    </source>
</evidence>
<dbReference type="Proteomes" id="UP000053647">
    <property type="component" value="Unassembled WGS sequence"/>
</dbReference>